<keyword evidence="5" id="KW-0573">Peptidoglycan synthesis</keyword>
<dbReference type="SUPFAM" id="SSF56601">
    <property type="entry name" value="beta-lactamase/transpeptidase-like"/>
    <property type="match status" value="1"/>
</dbReference>
<evidence type="ECO:0000256" key="7">
    <source>
        <dbReference type="PIRSR" id="PIRSR618044-1"/>
    </source>
</evidence>
<evidence type="ECO:0000256" key="9">
    <source>
        <dbReference type="RuleBase" id="RU004016"/>
    </source>
</evidence>
<feature type="active site" description="Proton acceptor" evidence="7">
    <location>
        <position position="92"/>
    </location>
</feature>
<evidence type="ECO:0000256" key="3">
    <source>
        <dbReference type="ARBA" id="ARBA00022801"/>
    </source>
</evidence>
<dbReference type="GO" id="GO:0006508">
    <property type="term" value="P:proteolysis"/>
    <property type="evidence" value="ECO:0007669"/>
    <property type="project" value="InterPro"/>
</dbReference>
<evidence type="ECO:0000256" key="5">
    <source>
        <dbReference type="ARBA" id="ARBA00022984"/>
    </source>
</evidence>
<keyword evidence="4" id="KW-0133">Cell shape</keyword>
<feature type="binding site" evidence="8">
    <location>
        <position position="243"/>
    </location>
    <ligand>
        <name>substrate</name>
    </ligand>
</feature>
<dbReference type="GO" id="GO:0009002">
    <property type="term" value="F:serine-type D-Ala-D-Ala carboxypeptidase activity"/>
    <property type="evidence" value="ECO:0007669"/>
    <property type="project" value="InterPro"/>
</dbReference>
<dbReference type="GO" id="GO:0008360">
    <property type="term" value="P:regulation of cell shape"/>
    <property type="evidence" value="ECO:0007669"/>
    <property type="project" value="UniProtKB-KW"/>
</dbReference>
<dbReference type="EMBL" id="MFEJ01000013">
    <property type="protein sequence ID" value="OGE80400.1"/>
    <property type="molecule type" value="Genomic_DNA"/>
</dbReference>
<dbReference type="PANTHER" id="PTHR21581">
    <property type="entry name" value="D-ALANYL-D-ALANINE CARBOXYPEPTIDASE"/>
    <property type="match status" value="1"/>
</dbReference>
<feature type="active site" description="Acyl-ester intermediate" evidence="7">
    <location>
        <position position="89"/>
    </location>
</feature>
<evidence type="ECO:0000313" key="12">
    <source>
        <dbReference type="Proteomes" id="UP000176233"/>
    </source>
</evidence>
<keyword evidence="6" id="KW-0961">Cell wall biogenesis/degradation</keyword>
<dbReference type="PANTHER" id="PTHR21581:SF6">
    <property type="entry name" value="TRAFFICKING PROTEIN PARTICLE COMPLEX SUBUNIT 12"/>
    <property type="match status" value="1"/>
</dbReference>
<dbReference type="InterPro" id="IPR001967">
    <property type="entry name" value="Peptidase_S11_N"/>
</dbReference>
<evidence type="ECO:0000256" key="4">
    <source>
        <dbReference type="ARBA" id="ARBA00022960"/>
    </source>
</evidence>
<evidence type="ECO:0000259" key="10">
    <source>
        <dbReference type="Pfam" id="PF00768"/>
    </source>
</evidence>
<evidence type="ECO:0000256" key="2">
    <source>
        <dbReference type="ARBA" id="ARBA00022729"/>
    </source>
</evidence>
<dbReference type="InterPro" id="IPR012338">
    <property type="entry name" value="Beta-lactam/transpept-like"/>
</dbReference>
<evidence type="ECO:0000256" key="8">
    <source>
        <dbReference type="PIRSR" id="PIRSR618044-2"/>
    </source>
</evidence>
<evidence type="ECO:0000256" key="6">
    <source>
        <dbReference type="ARBA" id="ARBA00023316"/>
    </source>
</evidence>
<gene>
    <name evidence="11" type="ORF">A2660_01760</name>
</gene>
<organism evidence="11 12">
    <name type="scientific">Candidatus Doudnabacteria bacterium RIFCSPHIGHO2_01_FULL_45_18</name>
    <dbReference type="NCBI Taxonomy" id="1817823"/>
    <lineage>
        <taxon>Bacteria</taxon>
        <taxon>Candidatus Doudnaibacteriota</taxon>
    </lineage>
</organism>
<feature type="active site" evidence="7">
    <location>
        <position position="136"/>
    </location>
</feature>
<dbReference type="Pfam" id="PF00768">
    <property type="entry name" value="Peptidase_S11"/>
    <property type="match status" value="1"/>
</dbReference>
<dbReference type="GO" id="GO:0071555">
    <property type="term" value="P:cell wall organization"/>
    <property type="evidence" value="ECO:0007669"/>
    <property type="project" value="UniProtKB-KW"/>
</dbReference>
<feature type="domain" description="Peptidase S11 D-alanyl-D-alanine carboxypeptidase A N-terminal" evidence="10">
    <location>
        <begin position="56"/>
        <end position="273"/>
    </location>
</feature>
<protein>
    <recommendedName>
        <fullName evidence="10">Peptidase S11 D-alanyl-D-alanine carboxypeptidase A N-terminal domain-containing protein</fullName>
    </recommendedName>
</protein>
<dbReference type="GO" id="GO:0009252">
    <property type="term" value="P:peptidoglycan biosynthetic process"/>
    <property type="evidence" value="ECO:0007669"/>
    <property type="project" value="UniProtKB-KW"/>
</dbReference>
<keyword evidence="2" id="KW-0732">Signal</keyword>
<dbReference type="InterPro" id="IPR018044">
    <property type="entry name" value="Peptidase_S11"/>
</dbReference>
<sequence>MLNKITYAILGIGIFFVFSPRDVHDSTKNAVVSATTARSQSFSNLVPSPEIRANLTQPALTAKASVAFDLDSGTILYAKSLDELLPIASLTKLLTALVVVENADSDDEVTIANAAEFTEGEIISVDNLLKAMLIASSNEAAMVLANFVAGSQENFSVLMNKKAEQMGLAATHFSTPVGWDIGDNYSNAWDLIKITQEFLKNSKLRQIVATKEITITSSDGKLIHQLRNTNNLLHDNPNVVGIKTGFTAQAKGNLIVLINHSDSQILTIVLGSDNREDDTQKLLDWAFQAYKW</sequence>
<keyword evidence="3" id="KW-0378">Hydrolase</keyword>
<dbReference type="AlphaFoldDB" id="A0A1F5NSR6"/>
<dbReference type="Gene3D" id="3.40.710.10">
    <property type="entry name" value="DD-peptidase/beta-lactamase superfamily"/>
    <property type="match status" value="1"/>
</dbReference>
<evidence type="ECO:0000256" key="1">
    <source>
        <dbReference type="ARBA" id="ARBA00007164"/>
    </source>
</evidence>
<comment type="similarity">
    <text evidence="1 9">Belongs to the peptidase S11 family.</text>
</comment>
<proteinExistence type="inferred from homology"/>
<dbReference type="PRINTS" id="PR00725">
    <property type="entry name" value="DADACBPTASE1"/>
</dbReference>
<reference evidence="11 12" key="1">
    <citation type="journal article" date="2016" name="Nat. Commun.">
        <title>Thousands of microbial genomes shed light on interconnected biogeochemical processes in an aquifer system.</title>
        <authorList>
            <person name="Anantharaman K."/>
            <person name="Brown C.T."/>
            <person name="Hug L.A."/>
            <person name="Sharon I."/>
            <person name="Castelle C.J."/>
            <person name="Probst A.J."/>
            <person name="Thomas B.C."/>
            <person name="Singh A."/>
            <person name="Wilkins M.J."/>
            <person name="Karaoz U."/>
            <person name="Brodie E.L."/>
            <person name="Williams K.H."/>
            <person name="Hubbard S.S."/>
            <person name="Banfield J.F."/>
        </authorList>
    </citation>
    <scope>NUCLEOTIDE SEQUENCE [LARGE SCALE GENOMIC DNA]</scope>
</reference>
<accession>A0A1F5NSR6</accession>
<evidence type="ECO:0000313" key="11">
    <source>
        <dbReference type="EMBL" id="OGE80400.1"/>
    </source>
</evidence>
<name>A0A1F5NSR6_9BACT</name>
<comment type="caution">
    <text evidence="11">The sequence shown here is derived from an EMBL/GenBank/DDBJ whole genome shotgun (WGS) entry which is preliminary data.</text>
</comment>
<dbReference type="Proteomes" id="UP000176233">
    <property type="component" value="Unassembled WGS sequence"/>
</dbReference>